<proteinExistence type="predicted"/>
<dbReference type="PANTHER" id="PTHR43498:SF1">
    <property type="entry name" value="COB--COM HETERODISULFIDE REDUCTASE IRON-SULFUR SUBUNIT A"/>
    <property type="match status" value="1"/>
</dbReference>
<dbReference type="SUPFAM" id="SSF51905">
    <property type="entry name" value="FAD/NAD(P)-binding domain"/>
    <property type="match status" value="1"/>
</dbReference>
<evidence type="ECO:0000256" key="1">
    <source>
        <dbReference type="ARBA" id="ARBA00022485"/>
    </source>
</evidence>
<keyword evidence="2" id="KW-0479">Metal-binding</keyword>
<comment type="caution">
    <text evidence="7">The sequence shown here is derived from an EMBL/GenBank/DDBJ whole genome shotgun (WGS) entry which is preliminary data.</text>
</comment>
<name>A0ABV2Q2X2_9BURK</name>
<evidence type="ECO:0000313" key="8">
    <source>
        <dbReference type="Proteomes" id="UP001549320"/>
    </source>
</evidence>
<dbReference type="InterPro" id="IPR036188">
    <property type="entry name" value="FAD/NAD-bd_sf"/>
</dbReference>
<dbReference type="Proteomes" id="UP001549320">
    <property type="component" value="Unassembled WGS sequence"/>
</dbReference>
<evidence type="ECO:0000256" key="4">
    <source>
        <dbReference type="ARBA" id="ARBA00023004"/>
    </source>
</evidence>
<evidence type="ECO:0000256" key="6">
    <source>
        <dbReference type="SAM" id="MobiDB-lite"/>
    </source>
</evidence>
<feature type="compositionally biased region" description="Low complexity" evidence="6">
    <location>
        <begin position="466"/>
        <end position="483"/>
    </location>
</feature>
<keyword evidence="4" id="KW-0408">Iron</keyword>
<protein>
    <recommendedName>
        <fullName evidence="9">FAD-dependent oxidoreductase</fullName>
    </recommendedName>
</protein>
<dbReference type="Gene3D" id="3.50.50.60">
    <property type="entry name" value="FAD/NAD(P)-binding domain"/>
    <property type="match status" value="1"/>
</dbReference>
<accession>A0ABV2Q2X2</accession>
<evidence type="ECO:0000256" key="3">
    <source>
        <dbReference type="ARBA" id="ARBA00023002"/>
    </source>
</evidence>
<dbReference type="Pfam" id="PF12831">
    <property type="entry name" value="FAD_oxidored"/>
    <property type="match status" value="1"/>
</dbReference>
<keyword evidence="8" id="KW-1185">Reference proteome</keyword>
<dbReference type="PANTHER" id="PTHR43498">
    <property type="entry name" value="FERREDOXIN:COB-COM HETERODISULFIDE REDUCTASE SUBUNIT A"/>
    <property type="match status" value="1"/>
</dbReference>
<evidence type="ECO:0000256" key="5">
    <source>
        <dbReference type="ARBA" id="ARBA00023014"/>
    </source>
</evidence>
<keyword evidence="3" id="KW-0560">Oxidoreductase</keyword>
<keyword evidence="5" id="KW-0411">Iron-sulfur</keyword>
<dbReference type="RefSeq" id="WP_354440779.1">
    <property type="nucleotide sequence ID" value="NZ_JBEPSH010000001.1"/>
</dbReference>
<evidence type="ECO:0008006" key="9">
    <source>
        <dbReference type="Google" id="ProtNLM"/>
    </source>
</evidence>
<evidence type="ECO:0000313" key="7">
    <source>
        <dbReference type="EMBL" id="MET4575375.1"/>
    </source>
</evidence>
<evidence type="ECO:0000256" key="2">
    <source>
        <dbReference type="ARBA" id="ARBA00022723"/>
    </source>
</evidence>
<feature type="region of interest" description="Disordered" evidence="6">
    <location>
        <begin position="458"/>
        <end position="483"/>
    </location>
</feature>
<dbReference type="EMBL" id="JBEPSH010000001">
    <property type="protein sequence ID" value="MET4575375.1"/>
    <property type="molecule type" value="Genomic_DNA"/>
</dbReference>
<organism evidence="7 8">
    <name type="scientific">Ottowia thiooxydans</name>
    <dbReference type="NCBI Taxonomy" id="219182"/>
    <lineage>
        <taxon>Bacteria</taxon>
        <taxon>Pseudomonadati</taxon>
        <taxon>Pseudomonadota</taxon>
        <taxon>Betaproteobacteria</taxon>
        <taxon>Burkholderiales</taxon>
        <taxon>Comamonadaceae</taxon>
        <taxon>Ottowia</taxon>
    </lineage>
</organism>
<dbReference type="InterPro" id="IPR039650">
    <property type="entry name" value="HdrA-like"/>
</dbReference>
<keyword evidence="1" id="KW-0004">4Fe-4S</keyword>
<reference evidence="7 8" key="1">
    <citation type="submission" date="2024-06" db="EMBL/GenBank/DDBJ databases">
        <title>Sorghum-associated microbial communities from plants grown in Nebraska, USA.</title>
        <authorList>
            <person name="Schachtman D."/>
        </authorList>
    </citation>
    <scope>NUCLEOTIDE SEQUENCE [LARGE SCALE GENOMIC DNA]</scope>
    <source>
        <strain evidence="7 8">2709</strain>
    </source>
</reference>
<sequence length="483" mass="50896">MVMQTILEPQRSIEVASEVDVVVVGGGPSGVCAAIGAARSGARVALIERMGFLGGSATSAMVASLVGYYRGTEELVTGGVGYDIVRRVMEAGGSRGFWLQMHGASTGTPIPLYSFPFEPEIMKKVLDDMVCEAGIDLWLHTQASDPLIVDGKLAGVIVQGRYDRKAILAKTVVEAGADGLMARKLGCKVENADQDPRSRQPMSLMMRIGGADGMIYRALPGPEKQAIVRRGFEAGILPSKLLAMISAPNEGDAFILTTRIPGWDGADERDLTQAELAGRAQVFPIVDFLRKEVPGFEKCYLASLAPTIGIRETWRIVGDYVLEKEDVMVGRQFPDNIAQGGGPLDIHHTSGGGLTLYHPEAPFAIPYRCLLPLGVEGLLITGRCASATEDAMGALRSMPPCMAIGHAAGVAASLAAQAGLSPRQLDVADVQRELKKQGAVIDQPRGIATVEYMAPGQRPYQPAPAQPAAGAGAAPMPSPVAGA</sequence>
<gene>
    <name evidence="7" type="ORF">ABIE13_000472</name>
</gene>